<dbReference type="SUPFAM" id="SSF55781">
    <property type="entry name" value="GAF domain-like"/>
    <property type="match status" value="1"/>
</dbReference>
<keyword evidence="13" id="KW-0472">Membrane</keyword>
<dbReference type="InterPro" id="IPR029016">
    <property type="entry name" value="GAF-like_dom_sf"/>
</dbReference>
<feature type="region of interest" description="Disordered" evidence="14">
    <location>
        <begin position="1280"/>
        <end position="1301"/>
    </location>
</feature>
<reference evidence="18 19" key="1">
    <citation type="submission" date="2016-11" db="EMBL/GenBank/DDBJ databases">
        <title>Study of marine rhodopsin-containing bacteria.</title>
        <authorList>
            <person name="Yoshizawa S."/>
            <person name="Kumagai Y."/>
            <person name="Kogure K."/>
        </authorList>
    </citation>
    <scope>NUCLEOTIDE SEQUENCE [LARGE SCALE GENOMIC DNA]</scope>
    <source>
        <strain evidence="18 19">SAORIC-28</strain>
    </source>
</reference>
<organism evidence="18 19">
    <name type="scientific">Rubrivirga marina</name>
    <dbReference type="NCBI Taxonomy" id="1196024"/>
    <lineage>
        <taxon>Bacteria</taxon>
        <taxon>Pseudomonadati</taxon>
        <taxon>Rhodothermota</taxon>
        <taxon>Rhodothermia</taxon>
        <taxon>Rhodothermales</taxon>
        <taxon>Rubricoccaceae</taxon>
        <taxon>Rubrivirga</taxon>
    </lineage>
</organism>
<dbReference type="Pfam" id="PF02518">
    <property type="entry name" value="HATPase_c"/>
    <property type="match status" value="1"/>
</dbReference>
<dbReference type="CDD" id="cd00130">
    <property type="entry name" value="PAS"/>
    <property type="match status" value="6"/>
</dbReference>
<evidence type="ECO:0000256" key="4">
    <source>
        <dbReference type="ARBA" id="ARBA00022475"/>
    </source>
</evidence>
<dbReference type="EMBL" id="MQWD01000001">
    <property type="protein sequence ID" value="PAP75899.1"/>
    <property type="molecule type" value="Genomic_DNA"/>
</dbReference>
<dbReference type="InterPro" id="IPR004358">
    <property type="entry name" value="Sig_transdc_His_kin-like_C"/>
</dbReference>
<comment type="catalytic activity">
    <reaction evidence="1">
        <text>ATP + protein L-histidine = ADP + protein N-phospho-L-histidine.</text>
        <dbReference type="EC" id="2.7.13.3"/>
    </reaction>
</comment>
<keyword evidence="11" id="KW-0418">Kinase</keyword>
<keyword evidence="9" id="KW-0677">Repeat</keyword>
<dbReference type="SMART" id="SM00086">
    <property type="entry name" value="PAC"/>
    <property type="match status" value="5"/>
</dbReference>
<evidence type="ECO:0000256" key="14">
    <source>
        <dbReference type="SAM" id="MobiDB-lite"/>
    </source>
</evidence>
<feature type="domain" description="PAC" evidence="17">
    <location>
        <begin position="428"/>
        <end position="480"/>
    </location>
</feature>
<dbReference type="InterPro" id="IPR013767">
    <property type="entry name" value="PAS_fold"/>
</dbReference>
<dbReference type="InterPro" id="IPR000700">
    <property type="entry name" value="PAS-assoc_C"/>
</dbReference>
<dbReference type="Gene3D" id="1.10.287.130">
    <property type="match status" value="1"/>
</dbReference>
<dbReference type="NCBIfam" id="TIGR00229">
    <property type="entry name" value="sensory_box"/>
    <property type="match status" value="5"/>
</dbReference>
<dbReference type="GO" id="GO:0000155">
    <property type="term" value="F:phosphorelay sensor kinase activity"/>
    <property type="evidence" value="ECO:0007669"/>
    <property type="project" value="InterPro"/>
</dbReference>
<dbReference type="Pfam" id="PF13426">
    <property type="entry name" value="PAS_9"/>
    <property type="match status" value="1"/>
</dbReference>
<name>A0A271IZH9_9BACT</name>
<dbReference type="SMART" id="SM00387">
    <property type="entry name" value="HATPase_c"/>
    <property type="match status" value="1"/>
</dbReference>
<evidence type="ECO:0000256" key="1">
    <source>
        <dbReference type="ARBA" id="ARBA00000085"/>
    </source>
</evidence>
<comment type="caution">
    <text evidence="18">The sequence shown here is derived from an EMBL/GenBank/DDBJ whole genome shotgun (WGS) entry which is preliminary data.</text>
</comment>
<dbReference type="Pfam" id="PF08447">
    <property type="entry name" value="PAS_3"/>
    <property type="match status" value="4"/>
</dbReference>
<dbReference type="Proteomes" id="UP000216339">
    <property type="component" value="Unassembled WGS sequence"/>
</dbReference>
<dbReference type="InterPro" id="IPR003661">
    <property type="entry name" value="HisK_dim/P_dom"/>
</dbReference>
<keyword evidence="12" id="KW-1133">Transmembrane helix</keyword>
<dbReference type="EC" id="2.7.13.3" evidence="3"/>
<evidence type="ECO:0000313" key="18">
    <source>
        <dbReference type="EMBL" id="PAP75899.1"/>
    </source>
</evidence>
<evidence type="ECO:0000256" key="6">
    <source>
        <dbReference type="ARBA" id="ARBA00022553"/>
    </source>
</evidence>
<evidence type="ECO:0000256" key="5">
    <source>
        <dbReference type="ARBA" id="ARBA00022519"/>
    </source>
</evidence>
<dbReference type="GO" id="GO:0005886">
    <property type="term" value="C:plasma membrane"/>
    <property type="evidence" value="ECO:0007669"/>
    <property type="project" value="UniProtKB-SubCell"/>
</dbReference>
<dbReference type="GO" id="GO:0006355">
    <property type="term" value="P:regulation of DNA-templated transcription"/>
    <property type="evidence" value="ECO:0007669"/>
    <property type="project" value="InterPro"/>
</dbReference>
<dbReference type="SMART" id="SM00091">
    <property type="entry name" value="PAS"/>
    <property type="match status" value="7"/>
</dbReference>
<comment type="subcellular location">
    <subcellularLocation>
        <location evidence="2">Cell inner membrane</location>
        <topology evidence="2">Multi-pass membrane protein</topology>
    </subcellularLocation>
</comment>
<dbReference type="InterPro" id="IPR005467">
    <property type="entry name" value="His_kinase_dom"/>
</dbReference>
<dbReference type="FunFam" id="3.30.450.20:FF:000099">
    <property type="entry name" value="Sensory box sensor histidine kinase"/>
    <property type="match status" value="2"/>
</dbReference>
<dbReference type="PANTHER" id="PTHR43304:SF1">
    <property type="entry name" value="PAC DOMAIN-CONTAINING PROTEIN"/>
    <property type="match status" value="1"/>
</dbReference>
<dbReference type="PRINTS" id="PR00344">
    <property type="entry name" value="BCTRLSENSOR"/>
</dbReference>
<dbReference type="RefSeq" id="WP_179299487.1">
    <property type="nucleotide sequence ID" value="NZ_MQWD01000001.1"/>
</dbReference>
<feature type="domain" description="PAC" evidence="17">
    <location>
        <begin position="861"/>
        <end position="913"/>
    </location>
</feature>
<dbReference type="SUPFAM" id="SSF55785">
    <property type="entry name" value="PYP-like sensor domain (PAS domain)"/>
    <property type="match status" value="7"/>
</dbReference>
<dbReference type="Gene3D" id="2.10.70.100">
    <property type="match status" value="1"/>
</dbReference>
<feature type="domain" description="PAS" evidence="16">
    <location>
        <begin position="788"/>
        <end position="858"/>
    </location>
</feature>
<dbReference type="InterPro" id="IPR052162">
    <property type="entry name" value="Sensor_kinase/Photoreceptor"/>
</dbReference>
<dbReference type="SUPFAM" id="SSF47384">
    <property type="entry name" value="Homodimeric domain of signal transducing histidine kinase"/>
    <property type="match status" value="1"/>
</dbReference>
<evidence type="ECO:0000259" key="16">
    <source>
        <dbReference type="PROSITE" id="PS50112"/>
    </source>
</evidence>
<dbReference type="CDD" id="cd00082">
    <property type="entry name" value="HisKA"/>
    <property type="match status" value="1"/>
</dbReference>
<dbReference type="InterPro" id="IPR035965">
    <property type="entry name" value="PAS-like_dom_sf"/>
</dbReference>
<keyword evidence="4" id="KW-1003">Cell membrane</keyword>
<dbReference type="InterPro" id="IPR013655">
    <property type="entry name" value="PAS_fold_3"/>
</dbReference>
<dbReference type="Pfam" id="PF00989">
    <property type="entry name" value="PAS"/>
    <property type="match status" value="2"/>
</dbReference>
<dbReference type="InterPro" id="IPR036890">
    <property type="entry name" value="HATPase_C_sf"/>
</dbReference>
<feature type="domain" description="PAS" evidence="16">
    <location>
        <begin position="662"/>
        <end position="719"/>
    </location>
</feature>
<keyword evidence="5" id="KW-0997">Cell inner membrane</keyword>
<feature type="domain" description="PAC" evidence="17">
    <location>
        <begin position="733"/>
        <end position="787"/>
    </location>
</feature>
<gene>
    <name evidence="18" type="ORF">BSZ37_05320</name>
</gene>
<dbReference type="Pfam" id="PF00512">
    <property type="entry name" value="HisKA"/>
    <property type="match status" value="1"/>
</dbReference>
<evidence type="ECO:0000256" key="7">
    <source>
        <dbReference type="ARBA" id="ARBA00022679"/>
    </source>
</evidence>
<feature type="domain" description="Histidine kinase" evidence="15">
    <location>
        <begin position="1059"/>
        <end position="1277"/>
    </location>
</feature>
<keyword evidence="6" id="KW-0597">Phosphoprotein</keyword>
<keyword evidence="19" id="KW-1185">Reference proteome</keyword>
<evidence type="ECO:0000256" key="13">
    <source>
        <dbReference type="ARBA" id="ARBA00023136"/>
    </source>
</evidence>
<dbReference type="PANTHER" id="PTHR43304">
    <property type="entry name" value="PHYTOCHROME-LIKE PROTEIN CPH1"/>
    <property type="match status" value="1"/>
</dbReference>
<dbReference type="Pfam" id="PF01590">
    <property type="entry name" value="GAF"/>
    <property type="match status" value="1"/>
</dbReference>
<dbReference type="Gene3D" id="3.30.450.40">
    <property type="match status" value="1"/>
</dbReference>
<keyword evidence="8" id="KW-0812">Transmembrane</keyword>
<evidence type="ECO:0000259" key="17">
    <source>
        <dbReference type="PROSITE" id="PS50113"/>
    </source>
</evidence>
<dbReference type="GO" id="GO:0000166">
    <property type="term" value="F:nucleotide binding"/>
    <property type="evidence" value="ECO:0007669"/>
    <property type="project" value="UniProtKB-KW"/>
</dbReference>
<evidence type="ECO:0000256" key="9">
    <source>
        <dbReference type="ARBA" id="ARBA00022737"/>
    </source>
</evidence>
<accession>A0A271IZH9</accession>
<protein>
    <recommendedName>
        <fullName evidence="3">histidine kinase</fullName>
        <ecNumber evidence="3">2.7.13.3</ecNumber>
    </recommendedName>
</protein>
<feature type="domain" description="PAS" evidence="16">
    <location>
        <begin position="105"/>
        <end position="175"/>
    </location>
</feature>
<feature type="domain" description="PAC" evidence="17">
    <location>
        <begin position="178"/>
        <end position="230"/>
    </location>
</feature>
<dbReference type="SUPFAM" id="SSF55874">
    <property type="entry name" value="ATPase domain of HSP90 chaperone/DNA topoisomerase II/histidine kinase"/>
    <property type="match status" value="1"/>
</dbReference>
<dbReference type="InterPro" id="IPR003018">
    <property type="entry name" value="GAF"/>
</dbReference>
<evidence type="ECO:0000256" key="12">
    <source>
        <dbReference type="ARBA" id="ARBA00022989"/>
    </source>
</evidence>
<dbReference type="Gene3D" id="3.30.450.20">
    <property type="entry name" value="PAS domain"/>
    <property type="match status" value="7"/>
</dbReference>
<evidence type="ECO:0000256" key="10">
    <source>
        <dbReference type="ARBA" id="ARBA00022741"/>
    </source>
</evidence>
<dbReference type="PROSITE" id="PS50113">
    <property type="entry name" value="PAC"/>
    <property type="match status" value="5"/>
</dbReference>
<evidence type="ECO:0000256" key="2">
    <source>
        <dbReference type="ARBA" id="ARBA00004429"/>
    </source>
</evidence>
<evidence type="ECO:0000256" key="3">
    <source>
        <dbReference type="ARBA" id="ARBA00012438"/>
    </source>
</evidence>
<dbReference type="PROSITE" id="PS50112">
    <property type="entry name" value="PAS"/>
    <property type="match status" value="5"/>
</dbReference>
<dbReference type="SMART" id="SM00388">
    <property type="entry name" value="HisKA"/>
    <property type="match status" value="1"/>
</dbReference>
<dbReference type="InterPro" id="IPR000014">
    <property type="entry name" value="PAS"/>
</dbReference>
<evidence type="ECO:0000256" key="8">
    <source>
        <dbReference type="ARBA" id="ARBA00022692"/>
    </source>
</evidence>
<dbReference type="InterPro" id="IPR001610">
    <property type="entry name" value="PAC"/>
</dbReference>
<evidence type="ECO:0000256" key="11">
    <source>
        <dbReference type="ARBA" id="ARBA00022777"/>
    </source>
</evidence>
<proteinExistence type="predicted"/>
<feature type="domain" description="PAC" evidence="17">
    <location>
        <begin position="996"/>
        <end position="1048"/>
    </location>
</feature>
<dbReference type="FunFam" id="2.10.70.100:FF:000001">
    <property type="entry name" value="Sensory transduction histidine kinase"/>
    <property type="match status" value="1"/>
</dbReference>
<feature type="domain" description="PAS" evidence="16">
    <location>
        <begin position="231"/>
        <end position="303"/>
    </location>
</feature>
<dbReference type="SMART" id="SM00065">
    <property type="entry name" value="GAF"/>
    <property type="match status" value="1"/>
</dbReference>
<dbReference type="InterPro" id="IPR036097">
    <property type="entry name" value="HisK_dim/P_sf"/>
</dbReference>
<dbReference type="InterPro" id="IPR003594">
    <property type="entry name" value="HATPase_dom"/>
</dbReference>
<evidence type="ECO:0000313" key="19">
    <source>
        <dbReference type="Proteomes" id="UP000216339"/>
    </source>
</evidence>
<dbReference type="PROSITE" id="PS50109">
    <property type="entry name" value="HIS_KIN"/>
    <property type="match status" value="1"/>
</dbReference>
<dbReference type="Gene3D" id="3.30.565.10">
    <property type="entry name" value="Histidine kinase-like ATPase, C-terminal domain"/>
    <property type="match status" value="1"/>
</dbReference>
<keyword evidence="10" id="KW-0547">Nucleotide-binding</keyword>
<keyword evidence="7" id="KW-0808">Transferase</keyword>
<evidence type="ECO:0000259" key="15">
    <source>
        <dbReference type="PROSITE" id="PS50109"/>
    </source>
</evidence>
<sequence length="1301" mass="142313">MRALVKALQSAPTSLFVLGADGRITEANAAALAQVGREASDVIGQAIGELGVPLAALGEAATEAWRTQAPVRVGGGTALPLGNGRILVTTGPEDTSPSDAQVARTQSLLAAIVESSDDAIVSKSLDGIITSWNAGAERILGYTADEAVGQSVLMLIPPERRDEERMILDRIRRGQRVDHFETVRVDRSGRKLDVAITVSPIRDAEGRVVGASKVLRDVTAQREIETALRASEERARLALDAARLGLWSWDPATDAGTQDARTKEILGLGPDEALTMAEGFARVIHPDDLPAVQAAVSAAIDPAGEGLLDIESRIQADETRWIRATARTTFVGEGPARRPVQMVGTLGDVTSQRATERQLLAVIDGLPELAWSARPDGHIDFYNGRWYDYTGTTLEEMEGWGWEAVHDPAVLPEVVAEWERSLATGEPFEMEFPLRRADGAFRWFLTRATPVRDADGRVTRWIGVNTDVHDRRRAETQARFLAEAGRLAEEALDFDATLDRLATLAVPGFSDWCSISLRQDDGSIEAVAIAHADPEKVRWGWDLQAVQPVNPDDPTGVPNVIRTGQSELYPDVPDELLVASVADEEELALLREIGFSSVIIVPIRADDDVIGAVSFVNTESGRHFDEQDLATAEEIGRRAGSALETARLYRALQGSEATAREAESRTRALFDATPDVVLVYPVGDDGPEPFIEVNEAAVETYGYARDELLQMRVGDLLAPGVIALPDAVERLRREGRGRFESAHRTRDGRVIPMETVAHLVRRDGQEMVLSVCRDVTERREAERALRERERELQTLANSIPQMAWMADTEGRILWFNRRWYDYTGARPDGAPPPDMRDLLHPDEADRVAEGYRAAFASGQPWEDTFRLRGASGEYRWFLSRALPIQGPDRQAARWFGTNTDVTEQRALLTERDEALDRLRQSQERHRLALEGGEMGTWEWHIPEDHLEGDERVYRLWGMRPGEVESVAAFYGRLVHPDDLPGLQAEVARALTEEDTYAAEFRIVRPDGHVRWVANRGRVVRDADGAPVRMFGLSYDVTERRESEETLRQKNAEMEQFAYTISHDLKSPLVTITGFLGVLKGQVQAGQAERALASAERVLGAADRMGRLIEDLLHLSRAGRVLGDPVPVDLDALVGGLAEAFGRRVQEAGGALDVVGPLGRLLADERRVGEVVENLLANAVRYGLGGGGTRIVVRSEPARGGGLRLVVEDDGPGVPESYRRKVFELFQRLDGGGEGTGIGLALVARILEVMGGRAFVESAGGPPGREGARFVLQFPASAVLDRPAATEPSPARTTGGPAHPQP</sequence>
<feature type="domain" description="PAS" evidence="16">
    <location>
        <begin position="1"/>
        <end position="45"/>
    </location>
</feature>